<evidence type="ECO:0000256" key="12">
    <source>
        <dbReference type="ARBA" id="ARBA00029922"/>
    </source>
</evidence>
<dbReference type="Gene3D" id="1.10.800.10">
    <property type="entry name" value="Aromatic amino acid hydroxylase"/>
    <property type="match status" value="1"/>
</dbReference>
<comment type="pathway">
    <text evidence="3">Amino-acid degradation; L-phenylalanine degradation; acetoacetate and fumarate from L-phenylalanine: step 1/6.</text>
</comment>
<dbReference type="PROSITE" id="PS51410">
    <property type="entry name" value="BH4_AAA_HYDROXYL_2"/>
    <property type="match status" value="1"/>
</dbReference>
<comment type="similarity">
    <text evidence="4">Belongs to the biopterin-dependent aromatic amino acid hydroxylase family.</text>
</comment>
<keyword evidence="11" id="KW-0585">Phenylalanine catabolism</keyword>
<gene>
    <name evidence="14" type="primary">phhA</name>
    <name evidence="14" type="ORF">ACFOOG_05790</name>
</gene>
<evidence type="ECO:0000313" key="15">
    <source>
        <dbReference type="Proteomes" id="UP001595617"/>
    </source>
</evidence>
<dbReference type="PANTHER" id="PTHR11473:SF24">
    <property type="entry name" value="PHENYLALANINE-4-HYDROXYLASE"/>
    <property type="match status" value="1"/>
</dbReference>
<evidence type="ECO:0000256" key="2">
    <source>
        <dbReference type="ARBA" id="ARBA00001954"/>
    </source>
</evidence>
<evidence type="ECO:0000256" key="10">
    <source>
        <dbReference type="ARBA" id="ARBA00023033"/>
    </source>
</evidence>
<evidence type="ECO:0000256" key="1">
    <source>
        <dbReference type="ARBA" id="ARBA00001060"/>
    </source>
</evidence>
<evidence type="ECO:0000256" key="9">
    <source>
        <dbReference type="ARBA" id="ARBA00023004"/>
    </source>
</evidence>
<comment type="cofactor">
    <cofactor evidence="2">
        <name>Fe(2+)</name>
        <dbReference type="ChEBI" id="CHEBI:29033"/>
    </cofactor>
</comment>
<accession>A0ABV7ZV10</accession>
<keyword evidence="7" id="KW-0479">Metal-binding</keyword>
<keyword evidence="8 14" id="KW-0560">Oxidoreductase</keyword>
<dbReference type="InterPro" id="IPR036951">
    <property type="entry name" value="ArAA_hydroxylase_sf"/>
</dbReference>
<dbReference type="Pfam" id="PF00351">
    <property type="entry name" value="Biopterin_H"/>
    <property type="match status" value="1"/>
</dbReference>
<dbReference type="EMBL" id="JBHRYR010000002">
    <property type="protein sequence ID" value="MFC3852342.1"/>
    <property type="molecule type" value="Genomic_DNA"/>
</dbReference>
<evidence type="ECO:0000313" key="14">
    <source>
        <dbReference type="EMBL" id="MFC3852342.1"/>
    </source>
</evidence>
<evidence type="ECO:0000259" key="13">
    <source>
        <dbReference type="PROSITE" id="PS51410"/>
    </source>
</evidence>
<reference evidence="15" key="1">
    <citation type="journal article" date="2019" name="Int. J. Syst. Evol. Microbiol.">
        <title>The Global Catalogue of Microorganisms (GCM) 10K type strain sequencing project: providing services to taxonomists for standard genome sequencing and annotation.</title>
        <authorList>
            <consortium name="The Broad Institute Genomics Platform"/>
            <consortium name="The Broad Institute Genome Sequencing Center for Infectious Disease"/>
            <person name="Wu L."/>
            <person name="Ma J."/>
        </authorList>
    </citation>
    <scope>NUCLEOTIDE SEQUENCE [LARGE SCALE GENOMIC DNA]</scope>
    <source>
        <strain evidence="15">IBRC 10765</strain>
    </source>
</reference>
<dbReference type="RefSeq" id="WP_380694381.1">
    <property type="nucleotide sequence ID" value="NZ_JBHRYR010000002.1"/>
</dbReference>
<evidence type="ECO:0000256" key="3">
    <source>
        <dbReference type="ARBA" id="ARBA00005088"/>
    </source>
</evidence>
<dbReference type="NCBIfam" id="TIGR01267">
    <property type="entry name" value="Phe4hydrox_mono"/>
    <property type="match status" value="1"/>
</dbReference>
<dbReference type="EC" id="1.14.16.1" evidence="5"/>
<evidence type="ECO:0000256" key="7">
    <source>
        <dbReference type="ARBA" id="ARBA00022723"/>
    </source>
</evidence>
<evidence type="ECO:0000256" key="6">
    <source>
        <dbReference type="ARBA" id="ARBA00020276"/>
    </source>
</evidence>
<organism evidence="14 15">
    <name type="scientific">Saccharospirillum mangrovi</name>
    <dbReference type="NCBI Taxonomy" id="2161747"/>
    <lineage>
        <taxon>Bacteria</taxon>
        <taxon>Pseudomonadati</taxon>
        <taxon>Pseudomonadota</taxon>
        <taxon>Gammaproteobacteria</taxon>
        <taxon>Oceanospirillales</taxon>
        <taxon>Saccharospirillaceae</taxon>
        <taxon>Saccharospirillum</taxon>
    </lineage>
</organism>
<keyword evidence="15" id="KW-1185">Reference proteome</keyword>
<evidence type="ECO:0000256" key="5">
    <source>
        <dbReference type="ARBA" id="ARBA00011995"/>
    </source>
</evidence>
<protein>
    <recommendedName>
        <fullName evidence="6">Phenylalanine-4-hydroxylase</fullName>
        <ecNumber evidence="5">1.14.16.1</ecNumber>
    </recommendedName>
    <alternativeName>
        <fullName evidence="12">Phe-4-monooxygenase</fullName>
    </alternativeName>
</protein>
<evidence type="ECO:0000256" key="11">
    <source>
        <dbReference type="ARBA" id="ARBA00023232"/>
    </source>
</evidence>
<dbReference type="InterPro" id="IPR036329">
    <property type="entry name" value="Aro-AA_hydroxylase_C_sf"/>
</dbReference>
<dbReference type="PANTHER" id="PTHR11473">
    <property type="entry name" value="AROMATIC AMINO ACID HYDROXYLASE"/>
    <property type="match status" value="1"/>
</dbReference>
<sequence length="267" mass="30068">MTTKTTKYLSRSSGPDGRIAWSHEENENWAALMARQLTCIDGKACAEYLAGLQRLNLPSDRIPQLAEVNAVLQATTGWRCAEVPALINFDKFFALLADKQFPVATFIRSRDEFDYLQEPDIFHEIFGHCAMLTHPSFAEFTHTYGKLGLAASKEDRVFLARLYWFTVEFGLLNTPDGQRIYGGGILSSPGETQYAYSTTPEKRPFNVLDVLRTPYRIDIMQPIYYLLSSIDDLFDVAQTDIMAQVAEAKRRGLFAPTFPPKSTAQAS</sequence>
<dbReference type="CDD" id="cd03348">
    <property type="entry name" value="pro_PheOH"/>
    <property type="match status" value="1"/>
</dbReference>
<name>A0ABV7ZV10_9GAMM</name>
<dbReference type="NCBIfam" id="NF008877">
    <property type="entry name" value="PRK11913.1-2"/>
    <property type="match status" value="1"/>
</dbReference>
<dbReference type="InterPro" id="IPR018301">
    <property type="entry name" value="ArAA_hydroxylase_Fe/CU_BS"/>
</dbReference>
<comment type="catalytic activity">
    <reaction evidence="1">
        <text>(6R)-L-erythro-5,6,7,8-tetrahydrobiopterin + L-phenylalanine + O2 = (4aS,6R)-4a-hydroxy-L-erythro-5,6,7,8-tetrahydrobiopterin + L-tyrosine</text>
        <dbReference type="Rhea" id="RHEA:20273"/>
        <dbReference type="ChEBI" id="CHEBI:15379"/>
        <dbReference type="ChEBI" id="CHEBI:15642"/>
        <dbReference type="ChEBI" id="CHEBI:58095"/>
        <dbReference type="ChEBI" id="CHEBI:58315"/>
        <dbReference type="ChEBI" id="CHEBI:59560"/>
        <dbReference type="EC" id="1.14.16.1"/>
    </reaction>
</comment>
<dbReference type="PRINTS" id="PR00372">
    <property type="entry name" value="FYWHYDRXLASE"/>
</dbReference>
<keyword evidence="9" id="KW-0408">Iron</keyword>
<dbReference type="Proteomes" id="UP001595617">
    <property type="component" value="Unassembled WGS sequence"/>
</dbReference>
<dbReference type="PROSITE" id="PS00367">
    <property type="entry name" value="BH4_AAA_HYDROXYL_1"/>
    <property type="match status" value="1"/>
</dbReference>
<keyword evidence="10" id="KW-0503">Monooxygenase</keyword>
<dbReference type="GO" id="GO:0004505">
    <property type="term" value="F:phenylalanine 4-monooxygenase activity"/>
    <property type="evidence" value="ECO:0007669"/>
    <property type="project" value="UniProtKB-EC"/>
</dbReference>
<dbReference type="SUPFAM" id="SSF56534">
    <property type="entry name" value="Aromatic aminoacid monoxygenases, catalytic and oligomerization domains"/>
    <property type="match status" value="1"/>
</dbReference>
<comment type="caution">
    <text evidence="14">The sequence shown here is derived from an EMBL/GenBank/DDBJ whole genome shotgun (WGS) entry which is preliminary data.</text>
</comment>
<proteinExistence type="inferred from homology"/>
<dbReference type="InterPro" id="IPR005960">
    <property type="entry name" value="Phe-4-hydroxylase_mono"/>
</dbReference>
<evidence type="ECO:0000256" key="4">
    <source>
        <dbReference type="ARBA" id="ARBA00009712"/>
    </source>
</evidence>
<feature type="domain" description="Biopterin-dependent aromatic amino acid hydroxylase family profile" evidence="13">
    <location>
        <begin position="1"/>
        <end position="267"/>
    </location>
</feature>
<evidence type="ECO:0000256" key="8">
    <source>
        <dbReference type="ARBA" id="ARBA00023002"/>
    </source>
</evidence>
<dbReference type="InterPro" id="IPR001273">
    <property type="entry name" value="ArAA_hydroxylase"/>
</dbReference>
<dbReference type="InterPro" id="IPR019774">
    <property type="entry name" value="Aromatic-AA_hydroxylase_C"/>
</dbReference>